<dbReference type="EMBL" id="QVQW01000005">
    <property type="protein sequence ID" value="RKU48370.1"/>
    <property type="molecule type" value="Genomic_DNA"/>
</dbReference>
<feature type="region of interest" description="Disordered" evidence="1">
    <location>
        <begin position="130"/>
        <end position="158"/>
    </location>
</feature>
<evidence type="ECO:0000313" key="3">
    <source>
        <dbReference type="Proteomes" id="UP000275385"/>
    </source>
</evidence>
<evidence type="ECO:0000256" key="1">
    <source>
        <dbReference type="SAM" id="MobiDB-lite"/>
    </source>
</evidence>
<reference evidence="2 3" key="1">
    <citation type="submission" date="2018-08" db="EMBL/GenBank/DDBJ databases">
        <title>Draft genome of the lignicolous fungus Coniochaeta pulveracea.</title>
        <authorList>
            <person name="Borstlap C.J."/>
            <person name="De Witt R.N."/>
            <person name="Botha A."/>
            <person name="Volschenk H."/>
        </authorList>
    </citation>
    <scope>NUCLEOTIDE SEQUENCE [LARGE SCALE GENOMIC DNA]</scope>
    <source>
        <strain evidence="2 3">CAB683</strain>
    </source>
</reference>
<feature type="compositionally biased region" description="Polar residues" evidence="1">
    <location>
        <begin position="287"/>
        <end position="300"/>
    </location>
</feature>
<dbReference type="OrthoDB" id="4106209at2759"/>
<keyword evidence="3" id="KW-1185">Reference proteome</keyword>
<dbReference type="Proteomes" id="UP000275385">
    <property type="component" value="Unassembled WGS sequence"/>
</dbReference>
<dbReference type="AlphaFoldDB" id="A0A420YKH2"/>
<proteinExistence type="predicted"/>
<dbReference type="STRING" id="177199.A0A420YKH2"/>
<feature type="region of interest" description="Disordered" evidence="1">
    <location>
        <begin position="281"/>
        <end position="300"/>
    </location>
</feature>
<comment type="caution">
    <text evidence="2">The sequence shown here is derived from an EMBL/GenBank/DDBJ whole genome shotgun (WGS) entry which is preliminary data.</text>
</comment>
<name>A0A420YKH2_9PEZI</name>
<organism evidence="2 3">
    <name type="scientific">Coniochaeta pulveracea</name>
    <dbReference type="NCBI Taxonomy" id="177199"/>
    <lineage>
        <taxon>Eukaryota</taxon>
        <taxon>Fungi</taxon>
        <taxon>Dikarya</taxon>
        <taxon>Ascomycota</taxon>
        <taxon>Pezizomycotina</taxon>
        <taxon>Sordariomycetes</taxon>
        <taxon>Sordariomycetidae</taxon>
        <taxon>Coniochaetales</taxon>
        <taxon>Coniochaetaceae</taxon>
        <taxon>Coniochaeta</taxon>
    </lineage>
</organism>
<protein>
    <submittedName>
        <fullName evidence="2">Uncharacterized protein</fullName>
    </submittedName>
</protein>
<evidence type="ECO:0000313" key="2">
    <source>
        <dbReference type="EMBL" id="RKU48370.1"/>
    </source>
</evidence>
<gene>
    <name evidence="2" type="ORF">DL546_009022</name>
</gene>
<feature type="region of interest" description="Disordered" evidence="1">
    <location>
        <begin position="246"/>
        <end position="276"/>
    </location>
</feature>
<sequence length="336" mass="38257">MHGKPVDQLVHQYMFPNPQGTDPATFEEFQQQLIREVRSEVMAFYGHLDTPEAKFPGLDYSHPTHRIRLSRYKWHRRLFRAFDALGLTPNEIASLTKWEGTKWAKDKYEKEQGVTIQDTTEAEFTPRLPLRERRTRAALQSSEEPEEKGSDTVGDDSDEELASVGVHLNERLRERVALRNVSGDLSTILDEEWEQWLKNVIERASIPTPSVNPDTLPPRLVAAARNGQWGHIPDFLRPMLERVLDSEAPVPPPQSDASDLAQGTARRANRVRRGGRAFERARRIAGSMSQPPEQAPTSQFNDIYERGLFLDAQLEAARAQVAELRARRYTPTQGSD</sequence>
<accession>A0A420YKH2</accession>